<dbReference type="InterPro" id="IPR013655">
    <property type="entry name" value="PAS_fold_3"/>
</dbReference>
<reference evidence="10" key="2">
    <citation type="submission" date="2022-05" db="EMBL/GenBank/DDBJ databases">
        <authorList>
            <person name="Lee Y."/>
            <person name="Kim M.-S."/>
            <person name="Lee Y.H."/>
            <person name="Lee J.-S."/>
        </authorList>
    </citation>
    <scope>NUCLEOTIDE SEQUENCE</scope>
</reference>
<evidence type="ECO:0000256" key="3">
    <source>
        <dbReference type="ARBA" id="ARBA00023125"/>
    </source>
</evidence>
<dbReference type="InterPro" id="IPR011598">
    <property type="entry name" value="bHLH_dom"/>
</dbReference>
<keyword evidence="10" id="KW-0675">Receptor</keyword>
<dbReference type="InterPro" id="IPR000014">
    <property type="entry name" value="PAS"/>
</dbReference>
<feature type="domain" description="PAS" evidence="8">
    <location>
        <begin position="106"/>
        <end position="163"/>
    </location>
</feature>
<feature type="compositionally biased region" description="Polar residues" evidence="7">
    <location>
        <begin position="434"/>
        <end position="473"/>
    </location>
</feature>
<dbReference type="GO" id="GO:0034751">
    <property type="term" value="C:aryl hydrocarbon receptor complex"/>
    <property type="evidence" value="ECO:0007669"/>
    <property type="project" value="TreeGrafter"/>
</dbReference>
<feature type="domain" description="BHLH" evidence="9">
    <location>
        <begin position="18"/>
        <end position="71"/>
    </location>
</feature>
<proteinExistence type="evidence at transcript level"/>
<gene>
    <name evidence="10" type="primary">ahr</name>
</gene>
<evidence type="ECO:0000256" key="7">
    <source>
        <dbReference type="SAM" id="MobiDB-lite"/>
    </source>
</evidence>
<dbReference type="NCBIfam" id="TIGR00229">
    <property type="entry name" value="sensory_box"/>
    <property type="match status" value="1"/>
</dbReference>
<protein>
    <submittedName>
        <fullName evidence="10">Aryl hydrocarbon receptor</fullName>
    </submittedName>
</protein>
<dbReference type="EMBL" id="ON409464">
    <property type="protein sequence ID" value="UVG61500.1"/>
    <property type="molecule type" value="mRNA"/>
</dbReference>
<comment type="subcellular location">
    <subcellularLocation>
        <location evidence="1">Nucleus</location>
    </subcellularLocation>
</comment>
<dbReference type="SMART" id="SM00353">
    <property type="entry name" value="HLH"/>
    <property type="match status" value="1"/>
</dbReference>
<dbReference type="GO" id="GO:0006805">
    <property type="term" value="P:xenobiotic metabolic process"/>
    <property type="evidence" value="ECO:0007669"/>
    <property type="project" value="InterPro"/>
</dbReference>
<dbReference type="Pfam" id="PF00989">
    <property type="entry name" value="PAS"/>
    <property type="match status" value="1"/>
</dbReference>
<evidence type="ECO:0000259" key="9">
    <source>
        <dbReference type="PROSITE" id="PS50888"/>
    </source>
</evidence>
<dbReference type="CDD" id="cd00130">
    <property type="entry name" value="PAS"/>
    <property type="match status" value="2"/>
</dbReference>
<dbReference type="FunFam" id="4.10.280.10:FF:000041">
    <property type="entry name" value="aryl hydrocarbon receptor repressor"/>
    <property type="match status" value="1"/>
</dbReference>
<feature type="region of interest" description="Disordered" evidence="7">
    <location>
        <begin position="434"/>
        <end position="488"/>
    </location>
</feature>
<dbReference type="InterPro" id="IPR035965">
    <property type="entry name" value="PAS-like_dom_sf"/>
</dbReference>
<keyword evidence="4" id="KW-0010">Activator</keyword>
<dbReference type="SUPFAM" id="SSF47459">
    <property type="entry name" value="HLH, helix-loop-helix DNA-binding domain"/>
    <property type="match status" value="1"/>
</dbReference>
<feature type="compositionally biased region" description="Low complexity" evidence="7">
    <location>
        <begin position="474"/>
        <end position="488"/>
    </location>
</feature>
<evidence type="ECO:0000256" key="2">
    <source>
        <dbReference type="ARBA" id="ARBA00023015"/>
    </source>
</evidence>
<dbReference type="PROSITE" id="PS50888">
    <property type="entry name" value="BHLH"/>
    <property type="match status" value="1"/>
</dbReference>
<keyword evidence="3" id="KW-0238">DNA-binding</keyword>
<name>A0A976UG34_BRAPC</name>
<dbReference type="GO" id="GO:0046983">
    <property type="term" value="F:protein dimerization activity"/>
    <property type="evidence" value="ECO:0007669"/>
    <property type="project" value="InterPro"/>
</dbReference>
<dbReference type="Gene3D" id="3.30.450.20">
    <property type="entry name" value="PAS domain"/>
    <property type="match status" value="2"/>
</dbReference>
<dbReference type="CDD" id="cd19730">
    <property type="entry name" value="bHLH-PAS_spineless_like"/>
    <property type="match status" value="1"/>
</dbReference>
<feature type="region of interest" description="Disordered" evidence="7">
    <location>
        <begin position="1"/>
        <end position="30"/>
    </location>
</feature>
<accession>A0A976UG34</accession>
<dbReference type="GO" id="GO:0004879">
    <property type="term" value="F:nuclear receptor activity"/>
    <property type="evidence" value="ECO:0007669"/>
    <property type="project" value="TreeGrafter"/>
</dbReference>
<dbReference type="PANTHER" id="PTHR10649">
    <property type="entry name" value="ARYL HYDROCARBON RECEPTOR"/>
    <property type="match status" value="1"/>
</dbReference>
<evidence type="ECO:0000259" key="8">
    <source>
        <dbReference type="PROSITE" id="PS50112"/>
    </source>
</evidence>
<dbReference type="InterPro" id="IPR036638">
    <property type="entry name" value="HLH_DNA-bd_sf"/>
</dbReference>
<organism evidence="10">
    <name type="scientific">Brachionus plicatilis</name>
    <name type="common">Marine rotifer</name>
    <name type="synonym">Brachionus muelleri</name>
    <dbReference type="NCBI Taxonomy" id="10195"/>
    <lineage>
        <taxon>Eukaryota</taxon>
        <taxon>Metazoa</taxon>
        <taxon>Spiralia</taxon>
        <taxon>Gnathifera</taxon>
        <taxon>Rotifera</taxon>
        <taxon>Eurotatoria</taxon>
        <taxon>Monogononta</taxon>
        <taxon>Pseudotrocha</taxon>
        <taxon>Ploima</taxon>
        <taxon>Brachionidae</taxon>
        <taxon>Brachionus</taxon>
    </lineage>
</organism>
<dbReference type="PROSITE" id="PS50112">
    <property type="entry name" value="PAS"/>
    <property type="match status" value="1"/>
</dbReference>
<reference evidence="10" key="1">
    <citation type="journal article" date="2022" name="Mar. Pollut. Bull.">
        <title>Oxidative stress-mediated synergistic deleterious effects of nano- and microplastics in the hypoxia-conditioned marine rotifer Brachionus plicatilis.</title>
        <authorList>
            <person name="Lee Y."/>
            <person name="Kim M.S."/>
            <person name="Park J.J.C."/>
            <person name="Lee Y.H."/>
            <person name="Lee J.S."/>
        </authorList>
    </citation>
    <scope>NUCLEOTIDE SEQUENCE</scope>
</reference>
<evidence type="ECO:0000313" key="10">
    <source>
        <dbReference type="EMBL" id="UVG61500.1"/>
    </source>
</evidence>
<dbReference type="InterPro" id="IPR039091">
    <property type="entry name" value="AHR/AHRR"/>
</dbReference>
<dbReference type="GO" id="GO:0000976">
    <property type="term" value="F:transcription cis-regulatory region binding"/>
    <property type="evidence" value="ECO:0007669"/>
    <property type="project" value="TreeGrafter"/>
</dbReference>
<dbReference type="Pfam" id="PF00010">
    <property type="entry name" value="HLH"/>
    <property type="match status" value="1"/>
</dbReference>
<evidence type="ECO:0000256" key="1">
    <source>
        <dbReference type="ARBA" id="ARBA00004123"/>
    </source>
</evidence>
<dbReference type="Gene3D" id="4.10.280.10">
    <property type="entry name" value="Helix-loop-helix DNA-binding domain"/>
    <property type="match status" value="1"/>
</dbReference>
<keyword evidence="6" id="KW-0539">Nucleus</keyword>
<dbReference type="GO" id="GO:0005634">
    <property type="term" value="C:nucleus"/>
    <property type="evidence" value="ECO:0007669"/>
    <property type="project" value="UniProtKB-SubCell"/>
</dbReference>
<evidence type="ECO:0000256" key="4">
    <source>
        <dbReference type="ARBA" id="ARBA00023159"/>
    </source>
</evidence>
<keyword evidence="5" id="KW-0804">Transcription</keyword>
<dbReference type="SUPFAM" id="SSF55785">
    <property type="entry name" value="PYP-like sensor domain (PAS domain)"/>
    <property type="match status" value="2"/>
</dbReference>
<dbReference type="InterPro" id="IPR013767">
    <property type="entry name" value="PAS_fold"/>
</dbReference>
<feature type="compositionally biased region" description="Basic residues" evidence="7">
    <location>
        <begin position="1"/>
        <end position="16"/>
    </location>
</feature>
<evidence type="ECO:0000256" key="6">
    <source>
        <dbReference type="ARBA" id="ARBA00023242"/>
    </source>
</evidence>
<dbReference type="Pfam" id="PF08447">
    <property type="entry name" value="PAS_3"/>
    <property type="match status" value="1"/>
</dbReference>
<sequence>MYATKRRRRNVKNYKHPPKENQKSNPSKRHRERLNAELENLASLLPFEQNILTKLDKLSILRLAVSYLRIKAYFQANLKNLLTYAPESKNSQIYYMDPHFSEGGSILESLNGFIFIVNTNSEVFYASRTVEQYIGFHQSDIIHQSVFELIHSEDREEFKRHLQWDSKLPAEKSNLSLNEVLSNKEYSKYLERNFTVRFRCLLDNTSGFLTLDIVGRLNVLHGQRGIGENVESVNVPQAKSYNKAKNSKANHDLNTQAESQNSQEPILALFAIACPFGPPSLFELPQRESLFKSKHKVTLEPISIDSKGKQILGYTDAEFAQTKGYDLVHQDDLKYYANAHKELLKTGSCGLICYRLKTVGDNWQWLQSSMRIIYKSNKPECIIANHRPLTNEEGEELYYKRGSEYKLPYPCLYDFESNFGGAINSYEASKNFSSDNQSKQTVLMHNSKNSKQNCAPNSATPSPMKTKSSKTNKAQLIQQRAQQHAQQHLTQNNYSAYSNDGHYKVNPSYMPTSIPAHNLDYYSVKTEADESMYDSKLMSNHITSDYSSASSTSSTSSSSDSISVNIANPNYHYNYFNTLNQSYYHDANKLYPGNCYSNSLLYPNCSNSSYYNYTTSLNSEVQNPVLLNSNLHSKSSSCSSNSSISSTNGAEGYSGVVAMNCSIWPEGMPSQDGEYANQIIYQAENQFQVNLPTYELLNCANNAAALAAAKYSCAAAASGYGVYPFANDEYQPAAVSQIQL</sequence>
<dbReference type="PANTHER" id="PTHR10649:SF12">
    <property type="entry name" value="SPINELESS, ISOFORM C"/>
    <property type="match status" value="1"/>
</dbReference>
<keyword evidence="2" id="KW-0805">Transcription regulation</keyword>
<dbReference type="AlphaFoldDB" id="A0A976UG34"/>
<dbReference type="SMART" id="SM00091">
    <property type="entry name" value="PAS"/>
    <property type="match status" value="2"/>
</dbReference>
<evidence type="ECO:0000256" key="5">
    <source>
        <dbReference type="ARBA" id="ARBA00023163"/>
    </source>
</evidence>